<feature type="transmembrane region" description="Helical" evidence="7">
    <location>
        <begin position="559"/>
        <end position="581"/>
    </location>
</feature>
<evidence type="ECO:0000256" key="2">
    <source>
        <dbReference type="ARBA" id="ARBA00009045"/>
    </source>
</evidence>
<dbReference type="InterPro" id="IPR035952">
    <property type="entry name" value="Rhomboid-like_sf"/>
</dbReference>
<evidence type="ECO:0000256" key="3">
    <source>
        <dbReference type="ARBA" id="ARBA00022692"/>
    </source>
</evidence>
<evidence type="ECO:0000313" key="10">
    <source>
        <dbReference type="Proteomes" id="UP001286313"/>
    </source>
</evidence>
<feature type="transmembrane region" description="Helical" evidence="7">
    <location>
        <begin position="410"/>
        <end position="433"/>
    </location>
</feature>
<name>A0AAE1FMW4_PETCI</name>
<evidence type="ECO:0000256" key="7">
    <source>
        <dbReference type="SAM" id="Phobius"/>
    </source>
</evidence>
<dbReference type="SUPFAM" id="SSF47473">
    <property type="entry name" value="EF-hand"/>
    <property type="match status" value="1"/>
</dbReference>
<reference evidence="9" key="1">
    <citation type="submission" date="2023-10" db="EMBL/GenBank/DDBJ databases">
        <title>Genome assemblies of two species of porcelain crab, Petrolisthes cinctipes and Petrolisthes manimaculis (Anomura: Porcellanidae).</title>
        <authorList>
            <person name="Angst P."/>
        </authorList>
    </citation>
    <scope>NUCLEOTIDE SEQUENCE</scope>
    <source>
        <strain evidence="9">PB745_01</strain>
        <tissue evidence="9">Gill</tissue>
    </source>
</reference>
<dbReference type="PANTHER" id="PTHR45840:SF8">
    <property type="entry name" value="RHOMBOID PROTEASE"/>
    <property type="match status" value="1"/>
</dbReference>
<evidence type="ECO:0000313" key="9">
    <source>
        <dbReference type="EMBL" id="KAK3877079.1"/>
    </source>
</evidence>
<dbReference type="AlphaFoldDB" id="A0AAE1FMW4"/>
<dbReference type="SUPFAM" id="SSF144091">
    <property type="entry name" value="Rhomboid-like"/>
    <property type="match status" value="1"/>
</dbReference>
<accession>A0AAE1FMW4</accession>
<dbReference type="InterPro" id="IPR022764">
    <property type="entry name" value="Peptidase_S54_rhomboid_dom"/>
</dbReference>
<dbReference type="Pfam" id="PF01694">
    <property type="entry name" value="Rhomboid"/>
    <property type="match status" value="1"/>
</dbReference>
<feature type="transmembrane region" description="Helical" evidence="7">
    <location>
        <begin position="361"/>
        <end position="379"/>
    </location>
</feature>
<organism evidence="9 10">
    <name type="scientific">Petrolisthes cinctipes</name>
    <name type="common">Flat porcelain crab</name>
    <dbReference type="NCBI Taxonomy" id="88211"/>
    <lineage>
        <taxon>Eukaryota</taxon>
        <taxon>Metazoa</taxon>
        <taxon>Ecdysozoa</taxon>
        <taxon>Arthropoda</taxon>
        <taxon>Crustacea</taxon>
        <taxon>Multicrustacea</taxon>
        <taxon>Malacostraca</taxon>
        <taxon>Eumalacostraca</taxon>
        <taxon>Eucarida</taxon>
        <taxon>Decapoda</taxon>
        <taxon>Pleocyemata</taxon>
        <taxon>Anomura</taxon>
        <taxon>Galatheoidea</taxon>
        <taxon>Porcellanidae</taxon>
        <taxon>Petrolisthes</taxon>
    </lineage>
</organism>
<comment type="subcellular location">
    <subcellularLocation>
        <location evidence="1">Membrane</location>
        <topology evidence="1">Multi-pass membrane protein</topology>
    </subcellularLocation>
</comment>
<dbReference type="Gene3D" id="1.20.1540.10">
    <property type="entry name" value="Rhomboid-like"/>
    <property type="match status" value="1"/>
</dbReference>
<feature type="transmembrane region" description="Helical" evidence="7">
    <location>
        <begin position="496"/>
        <end position="517"/>
    </location>
</feature>
<dbReference type="GO" id="GO:0016020">
    <property type="term" value="C:membrane"/>
    <property type="evidence" value="ECO:0007669"/>
    <property type="project" value="UniProtKB-SubCell"/>
</dbReference>
<dbReference type="GO" id="GO:0004252">
    <property type="term" value="F:serine-type endopeptidase activity"/>
    <property type="evidence" value="ECO:0007669"/>
    <property type="project" value="InterPro"/>
</dbReference>
<evidence type="ECO:0000259" key="8">
    <source>
        <dbReference type="Pfam" id="PF01694"/>
    </source>
</evidence>
<feature type="domain" description="Peptidase S54 rhomboid" evidence="8">
    <location>
        <begin position="406"/>
        <end position="548"/>
    </location>
</feature>
<sequence>MASSRTGESRELVVDGSHRGEEATTLLDGLQSAFSSCGVWTFSPSSLGSGTRLGTFVKGGEKYYRVMQVLGLDNCMQQRSSDLIFSFDFIFQAVKNSLLELTSKTPFQSNRRGEVLARSPDQLDWHEVWYRLDEGRGQVTLRGFDKRVNRTSNNSQAVQQARKLLEEAGAQDKGFLEYDEFKDYYTRLPAGSWQRAVLTRVALDIQDLPPPPEDEPVFRSWVELVDYVHRYPSQLNFNWDWCMPEDYSRARLLHFVYYRSELVHPQRVNEWLLTTKFADRLPNEAVIRLLEKAQSPVTQADANRDGFLEYGEFLRFVQSKSRGYMGSAALRRGALAVVPRRERTLQTRRYIEEYACWPPPLFMILFTLAEIIVFIFYAVDMGLPTTGSGPCPTYSPLVFNPKRRYEAWRYMTYALIHSGWVHLVNNLVVQLALGVLLELVHRWRVILVYLAGVAAGCLAHSLYTPYYFLAGASGGVYAVEYAHLGNLFLNWSEMEYPWLQLATVGIIMVLDLSYAIWDTYTNPGSSTGHMAHLGGAMAGVLVGVVVLRNLRKEKWEGYCWWTSLVLFLALVILAVVLNIVLPIPDFFPENDWSSIAQDRTDWMYENGK</sequence>
<dbReference type="InterPro" id="IPR051739">
    <property type="entry name" value="Rhomboid_IM_Serine_Proteases"/>
</dbReference>
<comment type="caution">
    <text evidence="9">The sequence shown here is derived from an EMBL/GenBank/DDBJ whole genome shotgun (WGS) entry which is preliminary data.</text>
</comment>
<evidence type="ECO:0000256" key="1">
    <source>
        <dbReference type="ARBA" id="ARBA00004141"/>
    </source>
</evidence>
<evidence type="ECO:0000256" key="6">
    <source>
        <dbReference type="ARBA" id="ARBA00023136"/>
    </source>
</evidence>
<keyword evidence="5 7" id="KW-1133">Transmembrane helix</keyword>
<proteinExistence type="inferred from homology"/>
<keyword evidence="10" id="KW-1185">Reference proteome</keyword>
<protein>
    <recommendedName>
        <fullName evidence="8">Peptidase S54 rhomboid domain-containing protein</fullName>
    </recommendedName>
</protein>
<comment type="similarity">
    <text evidence="2">Belongs to the peptidase S54 family.</text>
</comment>
<keyword evidence="3 7" id="KW-0812">Transmembrane</keyword>
<evidence type="ECO:0000256" key="5">
    <source>
        <dbReference type="ARBA" id="ARBA00022989"/>
    </source>
</evidence>
<keyword evidence="4" id="KW-0106">Calcium</keyword>
<dbReference type="InterPro" id="IPR018247">
    <property type="entry name" value="EF_Hand_1_Ca_BS"/>
</dbReference>
<feature type="transmembrane region" description="Helical" evidence="7">
    <location>
        <begin position="529"/>
        <end position="547"/>
    </location>
</feature>
<keyword evidence="6 7" id="KW-0472">Membrane</keyword>
<feature type="transmembrane region" description="Helical" evidence="7">
    <location>
        <begin position="469"/>
        <end position="489"/>
    </location>
</feature>
<evidence type="ECO:0000256" key="4">
    <source>
        <dbReference type="ARBA" id="ARBA00022837"/>
    </source>
</evidence>
<dbReference type="PANTHER" id="PTHR45840">
    <property type="entry name" value="RHOMBOID-RELATED PROTEIN"/>
    <property type="match status" value="1"/>
</dbReference>
<feature type="transmembrane region" description="Helical" evidence="7">
    <location>
        <begin position="445"/>
        <end position="463"/>
    </location>
</feature>
<dbReference type="Proteomes" id="UP001286313">
    <property type="component" value="Unassembled WGS sequence"/>
</dbReference>
<dbReference type="PROSITE" id="PS00018">
    <property type="entry name" value="EF_HAND_1"/>
    <property type="match status" value="1"/>
</dbReference>
<gene>
    <name evidence="9" type="ORF">Pcinc_018188</name>
</gene>
<dbReference type="InterPro" id="IPR011992">
    <property type="entry name" value="EF-hand-dom_pair"/>
</dbReference>
<dbReference type="EMBL" id="JAWQEG010001728">
    <property type="protein sequence ID" value="KAK3877079.1"/>
    <property type="molecule type" value="Genomic_DNA"/>
</dbReference>